<name>A0A6J4VME0_9BACT</name>
<organism evidence="6">
    <name type="scientific">uncultured Thermomicrobiales bacterium</name>
    <dbReference type="NCBI Taxonomy" id="1645740"/>
    <lineage>
        <taxon>Bacteria</taxon>
        <taxon>Pseudomonadati</taxon>
        <taxon>Thermomicrobiota</taxon>
        <taxon>Thermomicrobia</taxon>
        <taxon>Thermomicrobiales</taxon>
        <taxon>environmental samples</taxon>
    </lineage>
</organism>
<dbReference type="CDD" id="cd17535">
    <property type="entry name" value="REC_NarL-like"/>
    <property type="match status" value="1"/>
</dbReference>
<dbReference type="InterPro" id="IPR058245">
    <property type="entry name" value="NreC/VraR/RcsB-like_REC"/>
</dbReference>
<feature type="modified residue" description="4-aspartylphosphate" evidence="3">
    <location>
        <position position="54"/>
    </location>
</feature>
<dbReference type="SUPFAM" id="SSF52172">
    <property type="entry name" value="CheY-like"/>
    <property type="match status" value="1"/>
</dbReference>
<evidence type="ECO:0000256" key="1">
    <source>
        <dbReference type="ARBA" id="ARBA00022553"/>
    </source>
</evidence>
<dbReference type="EMBL" id="CADCWJ010000798">
    <property type="protein sequence ID" value="CAA9583276.1"/>
    <property type="molecule type" value="Genomic_DNA"/>
</dbReference>
<keyword evidence="2" id="KW-0238">DNA-binding</keyword>
<dbReference type="Pfam" id="PF00196">
    <property type="entry name" value="GerE"/>
    <property type="match status" value="1"/>
</dbReference>
<dbReference type="Gene3D" id="3.40.50.2300">
    <property type="match status" value="1"/>
</dbReference>
<evidence type="ECO:0000313" key="6">
    <source>
        <dbReference type="EMBL" id="CAA9583276.1"/>
    </source>
</evidence>
<dbReference type="SMART" id="SM00421">
    <property type="entry name" value="HTH_LUXR"/>
    <property type="match status" value="1"/>
</dbReference>
<dbReference type="PROSITE" id="PS50110">
    <property type="entry name" value="RESPONSE_REGULATORY"/>
    <property type="match status" value="1"/>
</dbReference>
<keyword evidence="1 3" id="KW-0597">Phosphoprotein</keyword>
<dbReference type="GO" id="GO:0003677">
    <property type="term" value="F:DNA binding"/>
    <property type="evidence" value="ECO:0007669"/>
    <property type="project" value="UniProtKB-KW"/>
</dbReference>
<reference evidence="6" key="1">
    <citation type="submission" date="2020-02" db="EMBL/GenBank/DDBJ databases">
        <authorList>
            <person name="Meier V. D."/>
        </authorList>
    </citation>
    <scope>NUCLEOTIDE SEQUENCE</scope>
    <source>
        <strain evidence="6">AVDCRST_MAG87</strain>
    </source>
</reference>
<protein>
    <recommendedName>
        <fullName evidence="7">Two-component transcriptional response regulator, LuxR family</fullName>
    </recommendedName>
</protein>
<evidence type="ECO:0000256" key="2">
    <source>
        <dbReference type="ARBA" id="ARBA00023125"/>
    </source>
</evidence>
<dbReference type="InterPro" id="IPR011006">
    <property type="entry name" value="CheY-like_superfamily"/>
</dbReference>
<dbReference type="PROSITE" id="PS50043">
    <property type="entry name" value="HTH_LUXR_2"/>
    <property type="match status" value="1"/>
</dbReference>
<feature type="domain" description="HTH luxR-type" evidence="4">
    <location>
        <begin position="144"/>
        <end position="209"/>
    </location>
</feature>
<dbReference type="InterPro" id="IPR001789">
    <property type="entry name" value="Sig_transdc_resp-reg_receiver"/>
</dbReference>
<sequence length="211" mass="22572">MISVLLVDDHPVVIEGLRKVLDAAGDIDVTGTATDASHALEQARALRPDVILLDLRMPGASGIQATRQLRALEFTGAIILLTSYGDKAYVRQALEAGADGYLLKSTPAAELITAIRSAAKGRRQLSPELLDGVLEDFGGLAHDKTVRDADLGDDDRAILRLAAEGSTNREIGIAMNRSEIAIKKRFQSIFVKLGAVDRAHAVAEAIRRGLI</sequence>
<dbReference type="CDD" id="cd06170">
    <property type="entry name" value="LuxR_C_like"/>
    <property type="match status" value="1"/>
</dbReference>
<dbReference type="PANTHER" id="PTHR43214">
    <property type="entry name" value="TWO-COMPONENT RESPONSE REGULATOR"/>
    <property type="match status" value="1"/>
</dbReference>
<evidence type="ECO:0000256" key="3">
    <source>
        <dbReference type="PROSITE-ProRule" id="PRU00169"/>
    </source>
</evidence>
<dbReference type="InterPro" id="IPR000792">
    <property type="entry name" value="Tscrpt_reg_LuxR_C"/>
</dbReference>
<gene>
    <name evidence="6" type="ORF">AVDCRST_MAG87-3627</name>
</gene>
<dbReference type="GO" id="GO:0000160">
    <property type="term" value="P:phosphorelay signal transduction system"/>
    <property type="evidence" value="ECO:0007669"/>
    <property type="project" value="InterPro"/>
</dbReference>
<dbReference type="AlphaFoldDB" id="A0A6J4VME0"/>
<dbReference type="InterPro" id="IPR039420">
    <property type="entry name" value="WalR-like"/>
</dbReference>
<dbReference type="SUPFAM" id="SSF46894">
    <property type="entry name" value="C-terminal effector domain of the bipartite response regulators"/>
    <property type="match status" value="1"/>
</dbReference>
<feature type="domain" description="Response regulatory" evidence="5">
    <location>
        <begin position="3"/>
        <end position="119"/>
    </location>
</feature>
<proteinExistence type="predicted"/>
<dbReference type="GO" id="GO:0006355">
    <property type="term" value="P:regulation of DNA-templated transcription"/>
    <property type="evidence" value="ECO:0007669"/>
    <property type="project" value="InterPro"/>
</dbReference>
<dbReference type="SMART" id="SM00448">
    <property type="entry name" value="REC"/>
    <property type="match status" value="1"/>
</dbReference>
<evidence type="ECO:0008006" key="7">
    <source>
        <dbReference type="Google" id="ProtNLM"/>
    </source>
</evidence>
<dbReference type="Pfam" id="PF00072">
    <property type="entry name" value="Response_reg"/>
    <property type="match status" value="1"/>
</dbReference>
<evidence type="ECO:0000259" key="5">
    <source>
        <dbReference type="PROSITE" id="PS50110"/>
    </source>
</evidence>
<evidence type="ECO:0000259" key="4">
    <source>
        <dbReference type="PROSITE" id="PS50043"/>
    </source>
</evidence>
<dbReference type="InterPro" id="IPR016032">
    <property type="entry name" value="Sig_transdc_resp-reg_C-effctor"/>
</dbReference>
<accession>A0A6J4VME0</accession>